<keyword evidence="3 5" id="KW-0863">Zinc-finger</keyword>
<dbReference type="InterPro" id="IPR046341">
    <property type="entry name" value="SET_dom_sf"/>
</dbReference>
<evidence type="ECO:0000256" key="5">
    <source>
        <dbReference type="PROSITE-ProRule" id="PRU00042"/>
    </source>
</evidence>
<evidence type="ECO:0000256" key="7">
    <source>
        <dbReference type="SAM" id="MobiDB-lite"/>
    </source>
</evidence>
<dbReference type="SMART" id="SM00355">
    <property type="entry name" value="ZnF_C2H2"/>
    <property type="match status" value="7"/>
</dbReference>
<evidence type="ECO:0000256" key="4">
    <source>
        <dbReference type="ARBA" id="ARBA00022833"/>
    </source>
</evidence>
<proteinExistence type="predicted"/>
<feature type="region of interest" description="Disordered" evidence="7">
    <location>
        <begin position="1349"/>
        <end position="1376"/>
    </location>
</feature>
<keyword evidence="2" id="KW-0677">Repeat</keyword>
<feature type="compositionally biased region" description="Basic and acidic residues" evidence="7">
    <location>
        <begin position="679"/>
        <end position="690"/>
    </location>
</feature>
<dbReference type="RefSeq" id="XP_017781490.1">
    <property type="nucleotide sequence ID" value="XM_017926001.1"/>
</dbReference>
<name>A0ABM1N3U0_NICVS</name>
<dbReference type="PANTHER" id="PTHR24379">
    <property type="entry name" value="KRAB AND ZINC FINGER DOMAIN-CONTAINING"/>
    <property type="match status" value="1"/>
</dbReference>
<feature type="compositionally biased region" description="Polar residues" evidence="7">
    <location>
        <begin position="906"/>
        <end position="937"/>
    </location>
</feature>
<evidence type="ECO:0000256" key="6">
    <source>
        <dbReference type="SAM" id="Coils"/>
    </source>
</evidence>
<dbReference type="Proteomes" id="UP000695000">
    <property type="component" value="Unplaced"/>
</dbReference>
<dbReference type="InterPro" id="IPR036236">
    <property type="entry name" value="Znf_C2H2_sf"/>
</dbReference>
<keyword evidence="10" id="KW-1185">Reference proteome</keyword>
<keyword evidence="4" id="KW-0862">Zinc</keyword>
<feature type="region of interest" description="Disordered" evidence="7">
    <location>
        <begin position="109"/>
        <end position="133"/>
    </location>
</feature>
<feature type="coiled-coil region" evidence="6">
    <location>
        <begin position="215"/>
        <end position="242"/>
    </location>
</feature>
<feature type="domain" description="C2H2-type" evidence="8">
    <location>
        <begin position="533"/>
        <end position="561"/>
    </location>
</feature>
<feature type="region of interest" description="Disordered" evidence="7">
    <location>
        <begin position="677"/>
        <end position="735"/>
    </location>
</feature>
<dbReference type="PROSITE" id="PS50157">
    <property type="entry name" value="ZINC_FINGER_C2H2_2"/>
    <property type="match status" value="6"/>
</dbReference>
<evidence type="ECO:0000313" key="11">
    <source>
        <dbReference type="RefSeq" id="XP_017781490.1"/>
    </source>
</evidence>
<evidence type="ECO:0000256" key="1">
    <source>
        <dbReference type="ARBA" id="ARBA00022723"/>
    </source>
</evidence>
<gene>
    <name evidence="11" type="primary">LOC108566214</name>
</gene>
<dbReference type="InterPro" id="IPR013087">
    <property type="entry name" value="Znf_C2H2_type"/>
</dbReference>
<dbReference type="GeneID" id="108566214"/>
<dbReference type="PANTHER" id="PTHR24379:SF121">
    <property type="entry name" value="C2H2-TYPE DOMAIN-CONTAINING PROTEIN"/>
    <property type="match status" value="1"/>
</dbReference>
<feature type="compositionally biased region" description="Acidic residues" evidence="7">
    <location>
        <begin position="691"/>
        <end position="701"/>
    </location>
</feature>
<evidence type="ECO:0000256" key="3">
    <source>
        <dbReference type="ARBA" id="ARBA00022771"/>
    </source>
</evidence>
<keyword evidence="6" id="KW-0175">Coiled coil</keyword>
<dbReference type="PROSITE" id="PS50280">
    <property type="entry name" value="SET"/>
    <property type="match status" value="1"/>
</dbReference>
<evidence type="ECO:0000256" key="2">
    <source>
        <dbReference type="ARBA" id="ARBA00022737"/>
    </source>
</evidence>
<feature type="compositionally biased region" description="Basic and acidic residues" evidence="7">
    <location>
        <begin position="116"/>
        <end position="125"/>
    </location>
</feature>
<feature type="domain" description="C2H2-type" evidence="8">
    <location>
        <begin position="597"/>
        <end position="624"/>
    </location>
</feature>
<organism evidence="10 11">
    <name type="scientific">Nicrophorus vespilloides</name>
    <name type="common">Boreal carrion beetle</name>
    <dbReference type="NCBI Taxonomy" id="110193"/>
    <lineage>
        <taxon>Eukaryota</taxon>
        <taxon>Metazoa</taxon>
        <taxon>Ecdysozoa</taxon>
        <taxon>Arthropoda</taxon>
        <taxon>Hexapoda</taxon>
        <taxon>Insecta</taxon>
        <taxon>Pterygota</taxon>
        <taxon>Neoptera</taxon>
        <taxon>Endopterygota</taxon>
        <taxon>Coleoptera</taxon>
        <taxon>Polyphaga</taxon>
        <taxon>Staphyliniformia</taxon>
        <taxon>Silphidae</taxon>
        <taxon>Nicrophorinae</taxon>
        <taxon>Nicrophorus</taxon>
    </lineage>
</organism>
<dbReference type="PROSITE" id="PS00028">
    <property type="entry name" value="ZINC_FINGER_C2H2_1"/>
    <property type="match status" value="5"/>
</dbReference>
<feature type="compositionally biased region" description="Basic and acidic residues" evidence="7">
    <location>
        <begin position="702"/>
        <end position="712"/>
    </location>
</feature>
<evidence type="ECO:0000313" key="10">
    <source>
        <dbReference type="Proteomes" id="UP000695000"/>
    </source>
</evidence>
<feature type="region of interest" description="Disordered" evidence="7">
    <location>
        <begin position="894"/>
        <end position="957"/>
    </location>
</feature>
<feature type="domain" description="SET" evidence="9">
    <location>
        <begin position="300"/>
        <end position="425"/>
    </location>
</feature>
<reference evidence="11" key="1">
    <citation type="submission" date="2025-08" db="UniProtKB">
        <authorList>
            <consortium name="RefSeq"/>
        </authorList>
    </citation>
    <scope>IDENTIFICATION</scope>
    <source>
        <tissue evidence="11">Whole Larva</tissue>
    </source>
</reference>
<feature type="compositionally biased region" description="Polar residues" evidence="7">
    <location>
        <begin position="718"/>
        <end position="731"/>
    </location>
</feature>
<sequence>MSKKCQKEIENVSNGVDCHLSENINKNDQKSMLSSVIGTSNVKLWMHLRTAFSCNSNEEFVKALLDIANEHLDRNKINKSENTENHINEESSKRYARLRRDQRLRKDARKNVLKADNSDENREQKSVVPLESDLDVSNNAAEDLASSEAVKNSLILNDTNKLYVPLNDKTGISVKEELPEVSSKPEQVLEKVKKAKSEKKAKKQEHDIRKAPELLLQTSEVKEQKEEKVQDANQRLAIKIKLCGGCNTRHLQDQCPLGIPKYVIEDLLKHEEWLEQFIELYGKNASIEDGKTELESSTINKFSFAYQSLPMNLYFEETNTVHGLGVFAKNEIYDFTQFGPLLGKTVKEVDIPEECNMRDIFEINNGDSPTYINTENVEEANWMRFVRPSPTRELRNVTLISKDDSLYLVTVKRITVGEELLYWQDDVSSSNKKKMEKTSCGGCNMTFLHPLYYRIHCSVFHDVRYSLTIRKYHCKVCGVAVLGKENIMKHAIELHNGQGAYQCQFCKKFFLRLNYLEMHRTYGCSANPHRSRPLCDFCGRKFCQPQKLKVHIKRMHSDMSEVLKEFQCKNCLKLLGSRAALQRHLKEVHQKQVEGACACNKCGKMFQNKSNLKIHMLTHSGIKPFKCAEGNCIAAFTTKQCLQFHYKKVHGFTEEVMPKIERSVDYTFEAYSGTDDIEMMDKQSDDKNDMNDSDQEDNNLELDDRNIDEPPDLHSPLPIQTNDHSSNSDESPPTLEAYAPSMKIISKGSKKWIIEEPLVRNDIYPMESRKDEVNLDVEEADAYDTRKLNTNLNTFRHESNASLLVEAALDSVCSEPNIDIDVSTTPNCTDALVNNLYTLSHGDTLPEVTYNHSVDVNDSRDINLISPSVNDHISVTDDLNDELRHTQTIGIDYSSLQEDFSPPTSPSRNNFVRNYINENSPTNPNNYENQSKNISPQVSPPRYDFGQTVNAESDDSSGIGAQNLSLHNTKDGIQLDLSIYKSHYNFDTSSFLRKSTRLKFDENDRKQSYILDVDKSYNDDTNKFSMNGNISTNQDNLENELSDKDFENIQDVKHKDNDLDLSIRSTLPDIRNKFEIDLDLRKSYDIDAEIRRNTYEGSLDDFRMKNYDLDNLELRNNLERNKTYESIMEDFRTDRNFEPLVLNPSELQGLDMSARSYHNYSNLNRYHHLYPEVDRPTVDLRMNYSPPPPTYSHADILRVVSLDLTPPGRHSVDLSLRTHQIANSRLLSDHTLQAAPHRLSLDQSRLMSTDLGAPRHLGTDSRLISDMSNRILSDHTTNRILSNDQLSTNRLLGTEQRLLTDDSRLISDQPRLLDQSRLLSDGRILPAAPTTGNMSPVAYSGYPVSPTHPYHPTALPPRPHATSPSSTPYHHYPTYY</sequence>
<feature type="domain" description="C2H2-type" evidence="8">
    <location>
        <begin position="501"/>
        <end position="528"/>
    </location>
</feature>
<evidence type="ECO:0000259" key="9">
    <source>
        <dbReference type="PROSITE" id="PS50280"/>
    </source>
</evidence>
<keyword evidence="1" id="KW-0479">Metal-binding</keyword>
<dbReference type="Gene3D" id="3.30.160.60">
    <property type="entry name" value="Classic Zinc Finger"/>
    <property type="match status" value="4"/>
</dbReference>
<dbReference type="Pfam" id="PF21549">
    <property type="entry name" value="PRDM2_PR"/>
    <property type="match status" value="1"/>
</dbReference>
<accession>A0ABM1N3U0</accession>
<protein>
    <submittedName>
        <fullName evidence="11">Uncharacterized protein LOC108566214</fullName>
    </submittedName>
</protein>
<evidence type="ECO:0000259" key="8">
    <source>
        <dbReference type="PROSITE" id="PS50157"/>
    </source>
</evidence>
<feature type="domain" description="C2H2-type" evidence="8">
    <location>
        <begin position="625"/>
        <end position="655"/>
    </location>
</feature>
<feature type="domain" description="C2H2-type" evidence="8">
    <location>
        <begin position="472"/>
        <end position="500"/>
    </location>
</feature>
<feature type="domain" description="C2H2-type" evidence="8">
    <location>
        <begin position="566"/>
        <end position="594"/>
    </location>
</feature>
<dbReference type="SUPFAM" id="SSF57667">
    <property type="entry name" value="beta-beta-alpha zinc fingers"/>
    <property type="match status" value="2"/>
</dbReference>
<dbReference type="Gene3D" id="2.170.270.10">
    <property type="entry name" value="SET domain"/>
    <property type="match status" value="1"/>
</dbReference>
<dbReference type="InterPro" id="IPR001214">
    <property type="entry name" value="SET_dom"/>
</dbReference>